<proteinExistence type="predicted"/>
<sequence>MIYNRTHCFETRRRIPLSAGKLLHGHSKHGDGGGTIDYPRGYDVLAEIGFLGRRRSVFTRLAALSGAGTGHQILDVGCGTGYLTRMLAPLVGREGRVTGLDPSPAMIAHARRRSPGNCSYEVGEGQAMPFPDASFDIVVSSFAVHHMPVSARGTAVKEMFRVLRPGGQVLIAEFRPPANPLAARLAAVLAGPAMRPTMPELLAGLVPAAGLRVESTGTVGPVLYYVNAVRPLDSRS</sequence>
<dbReference type="Pfam" id="PF13649">
    <property type="entry name" value="Methyltransf_25"/>
    <property type="match status" value="1"/>
</dbReference>
<dbReference type="SUPFAM" id="SSF53335">
    <property type="entry name" value="S-adenosyl-L-methionine-dependent methyltransferases"/>
    <property type="match status" value="1"/>
</dbReference>
<evidence type="ECO:0000313" key="3">
    <source>
        <dbReference type="Proteomes" id="UP000316541"/>
    </source>
</evidence>
<dbReference type="PANTHER" id="PTHR42912">
    <property type="entry name" value="METHYLTRANSFERASE"/>
    <property type="match status" value="1"/>
</dbReference>
<dbReference type="Gene3D" id="3.40.50.150">
    <property type="entry name" value="Vaccinia Virus protein VP39"/>
    <property type="match status" value="1"/>
</dbReference>
<organism evidence="2 3">
    <name type="scientific">Microbispora hainanensis</name>
    <dbReference type="NCBI Taxonomy" id="568844"/>
    <lineage>
        <taxon>Bacteria</taxon>
        <taxon>Bacillati</taxon>
        <taxon>Actinomycetota</taxon>
        <taxon>Actinomycetes</taxon>
        <taxon>Streptosporangiales</taxon>
        <taxon>Streptosporangiaceae</taxon>
        <taxon>Microbispora</taxon>
    </lineage>
</organism>
<dbReference type="EMBL" id="VIRM01000008">
    <property type="protein sequence ID" value="TQS22182.1"/>
    <property type="molecule type" value="Genomic_DNA"/>
</dbReference>
<dbReference type="CDD" id="cd02440">
    <property type="entry name" value="AdoMet_MTases"/>
    <property type="match status" value="1"/>
</dbReference>
<evidence type="ECO:0000313" key="2">
    <source>
        <dbReference type="EMBL" id="TQS22182.1"/>
    </source>
</evidence>
<name>A0A544Z0I0_9ACTN</name>
<dbReference type="GO" id="GO:0008168">
    <property type="term" value="F:methyltransferase activity"/>
    <property type="evidence" value="ECO:0007669"/>
    <property type="project" value="UniProtKB-KW"/>
</dbReference>
<dbReference type="InterPro" id="IPR050508">
    <property type="entry name" value="Methyltransf_Superfamily"/>
</dbReference>
<accession>A0A544Z0I0</accession>
<keyword evidence="2" id="KW-0808">Transferase</keyword>
<dbReference type="AlphaFoldDB" id="A0A544Z0I0"/>
<dbReference type="GO" id="GO:0032259">
    <property type="term" value="P:methylation"/>
    <property type="evidence" value="ECO:0007669"/>
    <property type="project" value="UniProtKB-KW"/>
</dbReference>
<evidence type="ECO:0000259" key="1">
    <source>
        <dbReference type="Pfam" id="PF13649"/>
    </source>
</evidence>
<dbReference type="InterPro" id="IPR029063">
    <property type="entry name" value="SAM-dependent_MTases_sf"/>
</dbReference>
<feature type="domain" description="Methyltransferase" evidence="1">
    <location>
        <begin position="73"/>
        <end position="167"/>
    </location>
</feature>
<gene>
    <name evidence="2" type="ORF">FLX08_09405</name>
</gene>
<dbReference type="InterPro" id="IPR041698">
    <property type="entry name" value="Methyltransf_25"/>
</dbReference>
<comment type="caution">
    <text evidence="2">The sequence shown here is derived from an EMBL/GenBank/DDBJ whole genome shotgun (WGS) entry which is preliminary data.</text>
</comment>
<keyword evidence="2" id="KW-0489">Methyltransferase</keyword>
<reference evidence="2 3" key="1">
    <citation type="submission" date="2019-07" db="EMBL/GenBank/DDBJ databases">
        <title>Microbispora hainanensis DSM 45428.</title>
        <authorList>
            <person name="Thawai C."/>
        </authorList>
    </citation>
    <scope>NUCLEOTIDE SEQUENCE [LARGE SCALE GENOMIC DNA]</scope>
    <source>
        <strain evidence="2 3">DSM 45428</strain>
    </source>
</reference>
<protein>
    <submittedName>
        <fullName evidence="2">Class I SAM-dependent methyltransferase</fullName>
    </submittedName>
</protein>
<dbReference type="Proteomes" id="UP000316541">
    <property type="component" value="Unassembled WGS sequence"/>
</dbReference>
<dbReference type="PANTHER" id="PTHR42912:SF80">
    <property type="entry name" value="METHYLTRANSFERASE DOMAIN-CONTAINING PROTEIN"/>
    <property type="match status" value="1"/>
</dbReference>